<dbReference type="EC" id="3.4.19.12" evidence="9"/>
<keyword evidence="6 9" id="KW-0378">Hydrolase</keyword>
<name>A0ABR4AL28_9LECA</name>
<dbReference type="Gene3D" id="3.90.70.80">
    <property type="match status" value="1"/>
</dbReference>
<feature type="compositionally biased region" description="Polar residues" evidence="10">
    <location>
        <begin position="109"/>
        <end position="119"/>
    </location>
</feature>
<evidence type="ECO:0000256" key="3">
    <source>
        <dbReference type="ARBA" id="ARBA00022723"/>
    </source>
</evidence>
<evidence type="ECO:0000256" key="7">
    <source>
        <dbReference type="ARBA" id="ARBA00022807"/>
    </source>
</evidence>
<comment type="caution">
    <text evidence="13">The sequence shown here is derived from an EMBL/GenBank/DDBJ whole genome shotgun (WGS) entry which is preliminary data.</text>
</comment>
<comment type="function">
    <text evidence="9">Hydrolase that can remove conjugated ubiquitin from proteins and may therefore play an important regulatory role at the level of protein turnover by preventing degradation.</text>
</comment>
<feature type="domain" description="Ubiquitin-like" evidence="11">
    <location>
        <begin position="1"/>
        <end position="80"/>
    </location>
</feature>
<comment type="catalytic activity">
    <reaction evidence="1 9">
        <text>Thiol-dependent hydrolysis of ester, thioester, amide, peptide and isopeptide bonds formed by the C-terminal Gly of ubiquitin (a 76-residue protein attached to proteins as an intracellular targeting signal).</text>
        <dbReference type="EC" id="3.4.19.12"/>
    </reaction>
</comment>
<dbReference type="SUPFAM" id="SSF54236">
    <property type="entry name" value="Ubiquitin-like"/>
    <property type="match status" value="1"/>
</dbReference>
<accession>A0ABR4AL28</accession>
<dbReference type="InterPro" id="IPR000626">
    <property type="entry name" value="Ubiquitin-like_dom"/>
</dbReference>
<comment type="subcellular location">
    <subcellularLocation>
        <location evidence="9">Cytoplasm</location>
    </subcellularLocation>
</comment>
<evidence type="ECO:0000256" key="5">
    <source>
        <dbReference type="ARBA" id="ARBA00022786"/>
    </source>
</evidence>
<evidence type="ECO:0000256" key="4">
    <source>
        <dbReference type="ARBA" id="ARBA00022771"/>
    </source>
</evidence>
<keyword evidence="3" id="KW-0479">Metal-binding</keyword>
<dbReference type="InterPro" id="IPR003323">
    <property type="entry name" value="OTU_dom"/>
</dbReference>
<evidence type="ECO:0000256" key="9">
    <source>
        <dbReference type="RuleBase" id="RU367104"/>
    </source>
</evidence>
<dbReference type="PROSITE" id="PS50802">
    <property type="entry name" value="OTU"/>
    <property type="match status" value="1"/>
</dbReference>
<evidence type="ECO:0000256" key="10">
    <source>
        <dbReference type="SAM" id="MobiDB-lite"/>
    </source>
</evidence>
<evidence type="ECO:0000259" key="12">
    <source>
        <dbReference type="PROSITE" id="PS50802"/>
    </source>
</evidence>
<evidence type="ECO:0000256" key="8">
    <source>
        <dbReference type="ARBA" id="ARBA00022833"/>
    </source>
</evidence>
<keyword evidence="9" id="KW-0963">Cytoplasm</keyword>
<feature type="domain" description="OTU" evidence="12">
    <location>
        <begin position="162"/>
        <end position="283"/>
    </location>
</feature>
<dbReference type="CDD" id="cd22745">
    <property type="entry name" value="OTU_OTU1"/>
    <property type="match status" value="1"/>
</dbReference>
<evidence type="ECO:0000259" key="11">
    <source>
        <dbReference type="PROSITE" id="PS50053"/>
    </source>
</evidence>
<keyword evidence="14" id="KW-1185">Reference proteome</keyword>
<dbReference type="InterPro" id="IPR048857">
    <property type="entry name" value="OTU1_Ubl"/>
</dbReference>
<dbReference type="CDD" id="cd17059">
    <property type="entry name" value="Ubl_OTU1"/>
    <property type="match status" value="1"/>
</dbReference>
<dbReference type="PANTHER" id="PTHR13312:SF0">
    <property type="entry name" value="UBIQUITIN THIOESTERASE OTU1"/>
    <property type="match status" value="1"/>
</dbReference>
<dbReference type="Gene3D" id="3.10.20.90">
    <property type="entry name" value="Phosphatidylinositol 3-kinase Catalytic Subunit, Chain A, domain 1"/>
    <property type="match status" value="1"/>
</dbReference>
<gene>
    <name evidence="13" type="ORF">N7G274_001939</name>
</gene>
<keyword evidence="7 9" id="KW-0788">Thiol protease</keyword>
<evidence type="ECO:0000256" key="6">
    <source>
        <dbReference type="ARBA" id="ARBA00022801"/>
    </source>
</evidence>
<keyword evidence="2" id="KW-0645">Protease</keyword>
<dbReference type="InterPro" id="IPR038765">
    <property type="entry name" value="Papain-like_cys_pep_sf"/>
</dbReference>
<evidence type="ECO:0000313" key="14">
    <source>
        <dbReference type="Proteomes" id="UP001590950"/>
    </source>
</evidence>
<dbReference type="Pfam" id="PF21403">
    <property type="entry name" value="OTU1_UBXL"/>
    <property type="match status" value="1"/>
</dbReference>
<keyword evidence="4" id="KW-0863">Zinc-finger</keyword>
<dbReference type="Pfam" id="PF24560">
    <property type="entry name" value="zf-C2H2_OTU1_C"/>
    <property type="match status" value="1"/>
</dbReference>
<keyword evidence="8" id="KW-0862">Zinc</keyword>
<dbReference type="SUPFAM" id="SSF54001">
    <property type="entry name" value="Cysteine proteinases"/>
    <property type="match status" value="1"/>
</dbReference>
<evidence type="ECO:0000256" key="2">
    <source>
        <dbReference type="ARBA" id="ARBA00022670"/>
    </source>
</evidence>
<dbReference type="EMBL" id="JBEFKJ010000006">
    <property type="protein sequence ID" value="KAL2045511.1"/>
    <property type="molecule type" value="Genomic_DNA"/>
</dbReference>
<dbReference type="PROSITE" id="PS50053">
    <property type="entry name" value="UBIQUITIN_2"/>
    <property type="match status" value="1"/>
</dbReference>
<dbReference type="Proteomes" id="UP001590950">
    <property type="component" value="Unassembled WGS sequence"/>
</dbReference>
<dbReference type="InterPro" id="IPR057766">
    <property type="entry name" value="Znf-C2H2_OTU1-like_C"/>
</dbReference>
<dbReference type="PANTHER" id="PTHR13312">
    <property type="entry name" value="HIV-INDUCED PROTEIN-7-LIKE PROTEASE"/>
    <property type="match status" value="1"/>
</dbReference>
<evidence type="ECO:0000256" key="1">
    <source>
        <dbReference type="ARBA" id="ARBA00000707"/>
    </source>
</evidence>
<protein>
    <recommendedName>
        <fullName evidence="9">Ubiquitin thioesterase OTU</fullName>
        <ecNumber evidence="9">3.4.19.12</ecNumber>
    </recommendedName>
</protein>
<dbReference type="Pfam" id="PF02338">
    <property type="entry name" value="OTU"/>
    <property type="match status" value="1"/>
</dbReference>
<evidence type="ECO:0000313" key="13">
    <source>
        <dbReference type="EMBL" id="KAL2045511.1"/>
    </source>
</evidence>
<keyword evidence="5 9" id="KW-0833">Ubl conjugation pathway</keyword>
<proteinExistence type="predicted"/>
<dbReference type="InterPro" id="IPR029071">
    <property type="entry name" value="Ubiquitin-like_domsf"/>
</dbReference>
<feature type="compositionally biased region" description="Low complexity" evidence="10">
    <location>
        <begin position="97"/>
        <end position="108"/>
    </location>
</feature>
<reference evidence="13 14" key="1">
    <citation type="submission" date="2024-09" db="EMBL/GenBank/DDBJ databases">
        <title>Rethinking Asexuality: The Enigmatic Case of Functional Sexual Genes in Lepraria (Stereocaulaceae).</title>
        <authorList>
            <person name="Doellman M."/>
            <person name="Sun Y."/>
            <person name="Barcenas-Pena A."/>
            <person name="Lumbsch H.T."/>
            <person name="Grewe F."/>
        </authorList>
    </citation>
    <scope>NUCLEOTIDE SEQUENCE [LARGE SCALE GENOMIC DNA]</scope>
    <source>
        <strain evidence="13 14">Mercado 3170</strain>
    </source>
</reference>
<feature type="region of interest" description="Disordered" evidence="10">
    <location>
        <begin position="77"/>
        <end position="156"/>
    </location>
</feature>
<sequence>MRVRIRGPNGQATITLAETATVGDLRSQIAEKTSISNFDIKHGYPPKPLVLNDHQDSKSLSEIGLKLDGEQLIVSKSTGSASGHAPAGAQKSESQEASSNASFSNGSNPQSSDVPSSFSFAGVGTAPPAPARQPNKPLSLTRKKTDPLDAPELPLPSHSSTMVLRIMEDDNSCLFRAFGSAFFGGDMDHMHELRSIIAQSIQEDPETYNAAVLERDPDDYCKWIQTPDAWGGGIELGILSKRFDIEICSIDVQSLKVYPFNEGRPNRCILVYSGIHYDTIALSPSDAPHRHAYALPEHDTKIFDAADLLVLEKAVELCKVLQKKHYYTDTAGFTVRCNICRNSFVGEKGATEHAAKTGHYDFGEAE</sequence>
<organism evidence="13 14">
    <name type="scientific">Stereocaulon virgatum</name>
    <dbReference type="NCBI Taxonomy" id="373712"/>
    <lineage>
        <taxon>Eukaryota</taxon>
        <taxon>Fungi</taxon>
        <taxon>Dikarya</taxon>
        <taxon>Ascomycota</taxon>
        <taxon>Pezizomycotina</taxon>
        <taxon>Lecanoromycetes</taxon>
        <taxon>OSLEUM clade</taxon>
        <taxon>Lecanoromycetidae</taxon>
        <taxon>Lecanorales</taxon>
        <taxon>Lecanorineae</taxon>
        <taxon>Stereocaulaceae</taxon>
        <taxon>Stereocaulon</taxon>
    </lineage>
</organism>